<keyword evidence="3" id="KW-1185">Reference proteome</keyword>
<feature type="domain" description="AB hydrolase-1" evidence="1">
    <location>
        <begin position="29"/>
        <end position="137"/>
    </location>
</feature>
<dbReference type="GO" id="GO:0016787">
    <property type="term" value="F:hydrolase activity"/>
    <property type="evidence" value="ECO:0007669"/>
    <property type="project" value="UniProtKB-KW"/>
</dbReference>
<dbReference type="SUPFAM" id="SSF53474">
    <property type="entry name" value="alpha/beta-Hydrolases"/>
    <property type="match status" value="1"/>
</dbReference>
<dbReference type="PANTHER" id="PTHR43194">
    <property type="entry name" value="HYDROLASE ALPHA/BETA FOLD FAMILY"/>
    <property type="match status" value="1"/>
</dbReference>
<reference evidence="3" key="1">
    <citation type="journal article" date="2019" name="Int. J. Syst. Evol. Microbiol.">
        <title>The Global Catalogue of Microorganisms (GCM) 10K type strain sequencing project: providing services to taxonomists for standard genome sequencing and annotation.</title>
        <authorList>
            <consortium name="The Broad Institute Genomics Platform"/>
            <consortium name="The Broad Institute Genome Sequencing Center for Infectious Disease"/>
            <person name="Wu L."/>
            <person name="Ma J."/>
        </authorList>
    </citation>
    <scope>NUCLEOTIDE SEQUENCE [LARGE SCALE GENOMIC DNA]</scope>
    <source>
        <strain evidence="3">CGMCC 1.12471</strain>
    </source>
</reference>
<dbReference type="Proteomes" id="UP001597347">
    <property type="component" value="Unassembled WGS sequence"/>
</dbReference>
<evidence type="ECO:0000313" key="3">
    <source>
        <dbReference type="Proteomes" id="UP001597347"/>
    </source>
</evidence>
<organism evidence="2 3">
    <name type="scientific">Amnibacterium endophyticum</name>
    <dbReference type="NCBI Taxonomy" id="2109337"/>
    <lineage>
        <taxon>Bacteria</taxon>
        <taxon>Bacillati</taxon>
        <taxon>Actinomycetota</taxon>
        <taxon>Actinomycetes</taxon>
        <taxon>Micrococcales</taxon>
        <taxon>Microbacteriaceae</taxon>
        <taxon>Amnibacterium</taxon>
    </lineage>
</organism>
<dbReference type="Gene3D" id="3.40.50.1820">
    <property type="entry name" value="alpha/beta hydrolase"/>
    <property type="match status" value="1"/>
</dbReference>
<gene>
    <name evidence="2" type="ORF">ACFSBI_11000</name>
</gene>
<dbReference type="RefSeq" id="WP_377934865.1">
    <property type="nucleotide sequence ID" value="NZ_JBHUEA010000016.1"/>
</dbReference>
<dbReference type="PANTHER" id="PTHR43194:SF2">
    <property type="entry name" value="PEROXISOMAL MEMBRANE PROTEIN LPX1"/>
    <property type="match status" value="1"/>
</dbReference>
<proteinExistence type="predicted"/>
<name>A0ABW4LG76_9MICO</name>
<comment type="caution">
    <text evidence="2">The sequence shown here is derived from an EMBL/GenBank/DDBJ whole genome shotgun (WGS) entry which is preliminary data.</text>
</comment>
<evidence type="ECO:0000259" key="1">
    <source>
        <dbReference type="Pfam" id="PF00561"/>
    </source>
</evidence>
<dbReference type="InterPro" id="IPR050228">
    <property type="entry name" value="Carboxylesterase_BioH"/>
</dbReference>
<sequence>MSEAIEPIEVDTPAGRVAVHALGAGRPTVLWHGLYADGASWGYVLPALLPGRRLLVVDAPGWGRSGRLAPDAGWAEVVTAAADVIRQLAPGEVADWVGAGWGGRVGIALAADAPRLVRSVVAAMADPAPMGPAERRRTRRVLAGLAALGPVGGVGRAIVREQLSAPSAAEPQTVGAVLDALLLAGRVGAARSALRFDVRRPDLTGLLPRIAAPLLLVGGDAASPWPLADAERAAALAPFARAGAVPGSRTLVPLDRPGPLTAVVGEFWAGLDD</sequence>
<dbReference type="Pfam" id="PF00561">
    <property type="entry name" value="Abhydrolase_1"/>
    <property type="match status" value="1"/>
</dbReference>
<dbReference type="EMBL" id="JBHUEA010000016">
    <property type="protein sequence ID" value="MFD1722077.1"/>
    <property type="molecule type" value="Genomic_DNA"/>
</dbReference>
<protein>
    <submittedName>
        <fullName evidence="2">Alpha/beta fold hydrolase</fullName>
    </submittedName>
</protein>
<dbReference type="InterPro" id="IPR000073">
    <property type="entry name" value="AB_hydrolase_1"/>
</dbReference>
<keyword evidence="2" id="KW-0378">Hydrolase</keyword>
<evidence type="ECO:0000313" key="2">
    <source>
        <dbReference type="EMBL" id="MFD1722077.1"/>
    </source>
</evidence>
<dbReference type="InterPro" id="IPR029058">
    <property type="entry name" value="AB_hydrolase_fold"/>
</dbReference>
<accession>A0ABW4LG76</accession>